<feature type="region of interest" description="Disordered" evidence="1">
    <location>
        <begin position="105"/>
        <end position="138"/>
    </location>
</feature>
<sequence length="138" mass="16082">MAMEHFVKIYGTILDSSIWSEADGTRLLWMAMLAMADSTGFVEASPSGLARRANITQEQCRIGIEILEAPDPESKSKEYGGRRIEKVDRGWQLLNYQNYRDMRTEAQVRRAERQARWREGKKARKEAEAKRLRRDPHR</sequence>
<comment type="caution">
    <text evidence="2">The sequence shown here is derived from an EMBL/GenBank/DDBJ whole genome shotgun (WGS) entry which is preliminary data.</text>
</comment>
<reference evidence="2" key="1">
    <citation type="journal article" date="2015" name="Nature">
        <title>Complex archaea that bridge the gap between prokaryotes and eukaryotes.</title>
        <authorList>
            <person name="Spang A."/>
            <person name="Saw J.H."/>
            <person name="Jorgensen S.L."/>
            <person name="Zaremba-Niedzwiedzka K."/>
            <person name="Martijn J."/>
            <person name="Lind A.E."/>
            <person name="van Eijk R."/>
            <person name="Schleper C."/>
            <person name="Guy L."/>
            <person name="Ettema T.J."/>
        </authorList>
    </citation>
    <scope>NUCLEOTIDE SEQUENCE</scope>
</reference>
<name>A0A0F9G0C2_9ZZZZ</name>
<dbReference type="AlphaFoldDB" id="A0A0F9G0C2"/>
<proteinExistence type="predicted"/>
<protein>
    <recommendedName>
        <fullName evidence="3">Bacteriophage lambda Replication protein O N-terminal domain-containing protein</fullName>
    </recommendedName>
</protein>
<evidence type="ECO:0000256" key="1">
    <source>
        <dbReference type="SAM" id="MobiDB-lite"/>
    </source>
</evidence>
<evidence type="ECO:0008006" key="3">
    <source>
        <dbReference type="Google" id="ProtNLM"/>
    </source>
</evidence>
<evidence type="ECO:0000313" key="2">
    <source>
        <dbReference type="EMBL" id="KKL92043.1"/>
    </source>
</evidence>
<dbReference type="EMBL" id="LAZR01019572">
    <property type="protein sequence ID" value="KKL92043.1"/>
    <property type="molecule type" value="Genomic_DNA"/>
</dbReference>
<accession>A0A0F9G0C2</accession>
<gene>
    <name evidence="2" type="ORF">LCGC14_1888640</name>
</gene>
<organism evidence="2">
    <name type="scientific">marine sediment metagenome</name>
    <dbReference type="NCBI Taxonomy" id="412755"/>
    <lineage>
        <taxon>unclassified sequences</taxon>
        <taxon>metagenomes</taxon>
        <taxon>ecological metagenomes</taxon>
    </lineage>
</organism>
<feature type="compositionally biased region" description="Basic and acidic residues" evidence="1">
    <location>
        <begin position="105"/>
        <end position="130"/>
    </location>
</feature>